<reference evidence="1 2" key="1">
    <citation type="journal article" date="2018" name="Sci. Rep.">
        <title>Genomic signatures of local adaptation to the degree of environmental predictability in rotifers.</title>
        <authorList>
            <person name="Franch-Gras L."/>
            <person name="Hahn C."/>
            <person name="Garcia-Roger E.M."/>
            <person name="Carmona M.J."/>
            <person name="Serra M."/>
            <person name="Gomez A."/>
        </authorList>
    </citation>
    <scope>NUCLEOTIDE SEQUENCE [LARGE SCALE GENOMIC DNA]</scope>
    <source>
        <strain evidence="1">HYR1</strain>
    </source>
</reference>
<comment type="caution">
    <text evidence="1">The sequence shown here is derived from an EMBL/GenBank/DDBJ whole genome shotgun (WGS) entry which is preliminary data.</text>
</comment>
<protein>
    <submittedName>
        <fullName evidence="1">Uncharacterized protein</fullName>
    </submittedName>
</protein>
<evidence type="ECO:0000313" key="1">
    <source>
        <dbReference type="EMBL" id="RNA18342.1"/>
    </source>
</evidence>
<dbReference type="Proteomes" id="UP000276133">
    <property type="component" value="Unassembled WGS sequence"/>
</dbReference>
<sequence>MKYENVKMYLNLPQQPDIIMSCLNRSLIKHHFEIKLIALQVATHLTNGFNPGSNVVDGRKFIVDKNLLSDFQQAHWRVPLLHCLNLKVGNKA</sequence>
<accession>A0A3M7R419</accession>
<name>A0A3M7R419_BRAPC</name>
<organism evidence="1 2">
    <name type="scientific">Brachionus plicatilis</name>
    <name type="common">Marine rotifer</name>
    <name type="synonym">Brachionus muelleri</name>
    <dbReference type="NCBI Taxonomy" id="10195"/>
    <lineage>
        <taxon>Eukaryota</taxon>
        <taxon>Metazoa</taxon>
        <taxon>Spiralia</taxon>
        <taxon>Gnathifera</taxon>
        <taxon>Rotifera</taxon>
        <taxon>Eurotatoria</taxon>
        <taxon>Monogononta</taxon>
        <taxon>Pseudotrocha</taxon>
        <taxon>Ploima</taxon>
        <taxon>Brachionidae</taxon>
        <taxon>Brachionus</taxon>
    </lineage>
</organism>
<gene>
    <name evidence="1" type="ORF">BpHYR1_032214</name>
</gene>
<dbReference type="EMBL" id="REGN01004259">
    <property type="protein sequence ID" value="RNA18342.1"/>
    <property type="molecule type" value="Genomic_DNA"/>
</dbReference>
<proteinExistence type="predicted"/>
<keyword evidence="2" id="KW-1185">Reference proteome</keyword>
<evidence type="ECO:0000313" key="2">
    <source>
        <dbReference type="Proteomes" id="UP000276133"/>
    </source>
</evidence>
<dbReference type="AlphaFoldDB" id="A0A3M7R419"/>